<protein>
    <recommendedName>
        <fullName evidence="10">Peptidyl-prolyl cis-trans isomerase</fullName>
        <ecNumber evidence="10">5.2.1.8</ecNumber>
    </recommendedName>
</protein>
<comment type="function">
    <text evidence="8">Also involved in hydrogenase metallocenter assembly, probably by participating in the nickel insertion step. This function in hydrogenase biosynthesis requires chaperone activity and the presence of the metal-binding domain, but not PPIase activity.</text>
</comment>
<dbReference type="Proteomes" id="UP000885822">
    <property type="component" value="Unassembled WGS sequence"/>
</dbReference>
<accession>A0A831K3Q2</accession>
<evidence type="ECO:0000256" key="8">
    <source>
        <dbReference type="ARBA" id="ARBA00037071"/>
    </source>
</evidence>
<evidence type="ECO:0000256" key="3">
    <source>
        <dbReference type="ARBA" id="ARBA00006577"/>
    </source>
</evidence>
<feature type="domain" description="PPIase FKBP-type" evidence="11">
    <location>
        <begin position="9"/>
        <end position="88"/>
    </location>
</feature>
<name>A0A831K3Q2_9GAMM</name>
<dbReference type="Pfam" id="PF00254">
    <property type="entry name" value="FKBP_C"/>
    <property type="match status" value="1"/>
</dbReference>
<comment type="caution">
    <text evidence="12">The sequence shown here is derived from an EMBL/GenBank/DDBJ whole genome shotgun (WGS) entry which is preliminary data.</text>
</comment>
<gene>
    <name evidence="12" type="ORF">ENG92_04390</name>
</gene>
<feature type="non-terminal residue" evidence="12">
    <location>
        <position position="108"/>
    </location>
</feature>
<evidence type="ECO:0000259" key="11">
    <source>
        <dbReference type="PROSITE" id="PS50059"/>
    </source>
</evidence>
<organism evidence="12">
    <name type="scientific">Thiolapillus brandeum</name>
    <dbReference type="NCBI Taxonomy" id="1076588"/>
    <lineage>
        <taxon>Bacteria</taxon>
        <taxon>Pseudomonadati</taxon>
        <taxon>Pseudomonadota</taxon>
        <taxon>Gammaproteobacteria</taxon>
        <taxon>Chromatiales</taxon>
        <taxon>Sedimenticolaceae</taxon>
        <taxon>Thiolapillus</taxon>
    </lineage>
</organism>
<keyword evidence="4" id="KW-0963">Cytoplasm</keyword>
<dbReference type="GO" id="GO:0005737">
    <property type="term" value="C:cytoplasm"/>
    <property type="evidence" value="ECO:0007669"/>
    <property type="project" value="UniProtKB-SubCell"/>
</dbReference>
<sequence length="108" mass="11825">MSKEIVQLGKYVSISYVIRDQEGSVVEQHDLPIGFVYGSDTELIGGMDKAIVGKAAGDEVEVSLAPQDTFGEHDPELTFTDDLENVPPQFRHVGAEVQMQNDEGETKT</sequence>
<dbReference type="PROSITE" id="PS50059">
    <property type="entry name" value="FKBP_PPIASE"/>
    <property type="match status" value="1"/>
</dbReference>
<dbReference type="InterPro" id="IPR046357">
    <property type="entry name" value="PPIase_dom_sf"/>
</dbReference>
<keyword evidence="6" id="KW-0143">Chaperone</keyword>
<dbReference type="EC" id="5.2.1.8" evidence="10"/>
<proteinExistence type="inferred from homology"/>
<evidence type="ECO:0000256" key="2">
    <source>
        <dbReference type="ARBA" id="ARBA00004496"/>
    </source>
</evidence>
<reference evidence="12" key="1">
    <citation type="journal article" date="2020" name="mSystems">
        <title>Genome- and Community-Level Interaction Insights into Carbon Utilization and Element Cycling Functions of Hydrothermarchaeota in Hydrothermal Sediment.</title>
        <authorList>
            <person name="Zhou Z."/>
            <person name="Liu Y."/>
            <person name="Xu W."/>
            <person name="Pan J."/>
            <person name="Luo Z.H."/>
            <person name="Li M."/>
        </authorList>
    </citation>
    <scope>NUCLEOTIDE SEQUENCE [LARGE SCALE GENOMIC DNA]</scope>
    <source>
        <strain evidence="12">HyVt-26</strain>
    </source>
</reference>
<comment type="catalytic activity">
    <reaction evidence="1 9 10">
        <text>[protein]-peptidylproline (omega=180) = [protein]-peptidylproline (omega=0)</text>
        <dbReference type="Rhea" id="RHEA:16237"/>
        <dbReference type="Rhea" id="RHEA-COMP:10747"/>
        <dbReference type="Rhea" id="RHEA-COMP:10748"/>
        <dbReference type="ChEBI" id="CHEBI:83833"/>
        <dbReference type="ChEBI" id="CHEBI:83834"/>
        <dbReference type="EC" id="5.2.1.8"/>
    </reaction>
</comment>
<evidence type="ECO:0000256" key="9">
    <source>
        <dbReference type="PROSITE-ProRule" id="PRU00277"/>
    </source>
</evidence>
<evidence type="ECO:0000256" key="1">
    <source>
        <dbReference type="ARBA" id="ARBA00000971"/>
    </source>
</evidence>
<dbReference type="GO" id="GO:0003755">
    <property type="term" value="F:peptidyl-prolyl cis-trans isomerase activity"/>
    <property type="evidence" value="ECO:0007669"/>
    <property type="project" value="UniProtKB-UniRule"/>
</dbReference>
<dbReference type="Gene3D" id="3.10.50.40">
    <property type="match status" value="1"/>
</dbReference>
<keyword evidence="7 9" id="KW-0413">Isomerase</keyword>
<evidence type="ECO:0000256" key="4">
    <source>
        <dbReference type="ARBA" id="ARBA00022490"/>
    </source>
</evidence>
<evidence type="ECO:0000256" key="6">
    <source>
        <dbReference type="ARBA" id="ARBA00023186"/>
    </source>
</evidence>
<comment type="subcellular location">
    <subcellularLocation>
        <location evidence="2">Cytoplasm</location>
    </subcellularLocation>
</comment>
<dbReference type="EMBL" id="DRCV01000193">
    <property type="protein sequence ID" value="HDK38236.1"/>
    <property type="molecule type" value="Genomic_DNA"/>
</dbReference>
<comment type="similarity">
    <text evidence="3 10">Belongs to the FKBP-type PPIase family.</text>
</comment>
<evidence type="ECO:0000256" key="10">
    <source>
        <dbReference type="RuleBase" id="RU003915"/>
    </source>
</evidence>
<dbReference type="PANTHER" id="PTHR47861:SF3">
    <property type="entry name" value="FKBP-TYPE PEPTIDYL-PROLYL CIS-TRANS ISOMERASE SLYD"/>
    <property type="match status" value="1"/>
</dbReference>
<evidence type="ECO:0000313" key="12">
    <source>
        <dbReference type="EMBL" id="HDK38236.1"/>
    </source>
</evidence>
<dbReference type="PANTHER" id="PTHR47861">
    <property type="entry name" value="FKBP-TYPE PEPTIDYL-PROLYL CIS-TRANS ISOMERASE SLYD"/>
    <property type="match status" value="1"/>
</dbReference>
<dbReference type="InterPro" id="IPR001179">
    <property type="entry name" value="PPIase_FKBP_dom"/>
</dbReference>
<dbReference type="GO" id="GO:0042026">
    <property type="term" value="P:protein refolding"/>
    <property type="evidence" value="ECO:0007669"/>
    <property type="project" value="UniProtKB-ARBA"/>
</dbReference>
<evidence type="ECO:0000256" key="5">
    <source>
        <dbReference type="ARBA" id="ARBA00023110"/>
    </source>
</evidence>
<dbReference type="AlphaFoldDB" id="A0A831K3Q2"/>
<dbReference type="SUPFAM" id="SSF54534">
    <property type="entry name" value="FKBP-like"/>
    <property type="match status" value="1"/>
</dbReference>
<keyword evidence="5 9" id="KW-0697">Rotamase</keyword>
<evidence type="ECO:0000256" key="7">
    <source>
        <dbReference type="ARBA" id="ARBA00023235"/>
    </source>
</evidence>